<proteinExistence type="predicted"/>
<evidence type="ECO:0000313" key="1">
    <source>
        <dbReference type="EMBL" id="NJB88832.1"/>
    </source>
</evidence>
<dbReference type="Proteomes" id="UP000535078">
    <property type="component" value="Unassembled WGS sequence"/>
</dbReference>
<comment type="caution">
    <text evidence="1">The sequence shown here is derived from an EMBL/GenBank/DDBJ whole genome shotgun (WGS) entry which is preliminary data.</text>
</comment>
<protein>
    <recommendedName>
        <fullName evidence="3">DUF1508 domain-containing protein</fullName>
    </recommendedName>
</protein>
<name>A0A7X6B8K4_9SPHN</name>
<dbReference type="EMBL" id="JAATIT010000001">
    <property type="protein sequence ID" value="NJB88832.1"/>
    <property type="molecule type" value="Genomic_DNA"/>
</dbReference>
<dbReference type="RefSeq" id="WP_167919835.1">
    <property type="nucleotide sequence ID" value="NZ_JAATIT010000001.1"/>
</dbReference>
<evidence type="ECO:0000313" key="2">
    <source>
        <dbReference type="Proteomes" id="UP000535078"/>
    </source>
</evidence>
<gene>
    <name evidence="1" type="ORF">GGR90_000984</name>
</gene>
<sequence length="54" mass="6276">MSMLHKYCAEVEPNAWQWFITTPEGRWIAVSACKFPNFSEAMQALKSFLKLLKP</sequence>
<reference evidence="1 2" key="1">
    <citation type="submission" date="2020-03" db="EMBL/GenBank/DDBJ databases">
        <title>Genomic Encyclopedia of Type Strains, Phase IV (KMG-IV): sequencing the most valuable type-strain genomes for metagenomic binning, comparative biology and taxonomic classification.</title>
        <authorList>
            <person name="Goeker M."/>
        </authorList>
    </citation>
    <scope>NUCLEOTIDE SEQUENCE [LARGE SCALE GENOMIC DNA]</scope>
    <source>
        <strain evidence="1 2">DSM 25229</strain>
    </source>
</reference>
<evidence type="ECO:0008006" key="3">
    <source>
        <dbReference type="Google" id="ProtNLM"/>
    </source>
</evidence>
<keyword evidence="2" id="KW-1185">Reference proteome</keyword>
<organism evidence="1 2">
    <name type="scientific">Sphingopyxis italica</name>
    <dbReference type="NCBI Taxonomy" id="1129133"/>
    <lineage>
        <taxon>Bacteria</taxon>
        <taxon>Pseudomonadati</taxon>
        <taxon>Pseudomonadota</taxon>
        <taxon>Alphaproteobacteria</taxon>
        <taxon>Sphingomonadales</taxon>
        <taxon>Sphingomonadaceae</taxon>
        <taxon>Sphingopyxis</taxon>
    </lineage>
</organism>
<accession>A0A7X6B8K4</accession>
<dbReference type="AlphaFoldDB" id="A0A7X6B8K4"/>